<evidence type="ECO:0000313" key="2">
    <source>
        <dbReference type="Proteomes" id="UP001207582"/>
    </source>
</evidence>
<dbReference type="EMBL" id="JAPDOG010000001">
    <property type="protein sequence ID" value="MCW3780077.1"/>
    <property type="molecule type" value="Genomic_DNA"/>
</dbReference>
<reference evidence="1 2" key="1">
    <citation type="submission" date="2022-10" db="EMBL/GenBank/DDBJ databases">
        <title>Defluviimonas sp. CAU 1641 isolated from mud.</title>
        <authorList>
            <person name="Kim W."/>
        </authorList>
    </citation>
    <scope>NUCLEOTIDE SEQUENCE [LARGE SCALE GENOMIC DNA]</scope>
    <source>
        <strain evidence="1 2">CAU 1641</strain>
    </source>
</reference>
<comment type="caution">
    <text evidence="1">The sequence shown here is derived from an EMBL/GenBank/DDBJ whole genome shotgun (WGS) entry which is preliminary data.</text>
</comment>
<gene>
    <name evidence="1" type="ORF">OM960_00565</name>
</gene>
<protein>
    <submittedName>
        <fullName evidence="1">Uncharacterized protein</fullName>
    </submittedName>
</protein>
<accession>A0ABT3IXB7</accession>
<dbReference type="Proteomes" id="UP001207582">
    <property type="component" value="Unassembled WGS sequence"/>
</dbReference>
<dbReference type="RefSeq" id="WP_264770732.1">
    <property type="nucleotide sequence ID" value="NZ_JAPDOG010000001.1"/>
</dbReference>
<sequence length="57" mass="5699">MAFDSGGNRIVRPDMGALPGFVGQKGFQGAHVLGEVKLGGRSVPQKMGAASGGVATQ</sequence>
<proteinExistence type="predicted"/>
<organism evidence="1 2">
    <name type="scientific">Defluviimonas salinarum</name>
    <dbReference type="NCBI Taxonomy" id="2992147"/>
    <lineage>
        <taxon>Bacteria</taxon>
        <taxon>Pseudomonadati</taxon>
        <taxon>Pseudomonadota</taxon>
        <taxon>Alphaproteobacteria</taxon>
        <taxon>Rhodobacterales</taxon>
        <taxon>Paracoccaceae</taxon>
        <taxon>Albidovulum</taxon>
    </lineage>
</organism>
<keyword evidence="2" id="KW-1185">Reference proteome</keyword>
<name>A0ABT3IXB7_9RHOB</name>
<evidence type="ECO:0000313" key="1">
    <source>
        <dbReference type="EMBL" id="MCW3780077.1"/>
    </source>
</evidence>